<dbReference type="PANTHER" id="PTHR34472">
    <property type="entry name" value="SULFUR CARRIER PROTEIN THIS"/>
    <property type="match status" value="1"/>
</dbReference>
<dbReference type="CDD" id="cd00565">
    <property type="entry name" value="Ubl_ThiS"/>
    <property type="match status" value="1"/>
</dbReference>
<dbReference type="OrthoDB" id="9798559at2"/>
<reference evidence="1 2" key="1">
    <citation type="submission" date="2016-11" db="EMBL/GenBank/DDBJ databases">
        <authorList>
            <person name="Jaros S."/>
            <person name="Januszkiewicz K."/>
            <person name="Wedrychowicz H."/>
        </authorList>
    </citation>
    <scope>NUCLEOTIDE SEQUENCE [LARGE SCALE GENOMIC DNA]</scope>
    <source>
        <strain evidence="1 2">DSM 3090</strain>
    </source>
</reference>
<dbReference type="InterPro" id="IPR003749">
    <property type="entry name" value="ThiS/MoaD-like"/>
</dbReference>
<accession>A0A1M6K3X0</accession>
<dbReference type="Gene3D" id="3.10.20.30">
    <property type="match status" value="1"/>
</dbReference>
<gene>
    <name evidence="1" type="ORF">SAMN02745248_00326</name>
</gene>
<keyword evidence="2" id="KW-1185">Reference proteome</keyword>
<dbReference type="AlphaFoldDB" id="A0A1M6K3X0"/>
<dbReference type="InterPro" id="IPR010035">
    <property type="entry name" value="Thi_S"/>
</dbReference>
<sequence length="64" mass="7291">MRVNGEEVTLEEAQTLEQYLINNGYRKERVAVEINGEIIPRNLYATTTLKRQDTIEIVHFVGGG</sequence>
<dbReference type="PANTHER" id="PTHR34472:SF1">
    <property type="entry name" value="SULFUR CARRIER PROTEIN THIS"/>
    <property type="match status" value="1"/>
</dbReference>
<protein>
    <submittedName>
        <fullName evidence="1">Sulfur carrier protein ThiS</fullName>
    </submittedName>
</protein>
<dbReference type="InterPro" id="IPR012675">
    <property type="entry name" value="Beta-grasp_dom_sf"/>
</dbReference>
<evidence type="ECO:0000313" key="1">
    <source>
        <dbReference type="EMBL" id="SHJ53619.1"/>
    </source>
</evidence>
<dbReference type="InterPro" id="IPR016155">
    <property type="entry name" value="Mopterin_synth/thiamin_S_b"/>
</dbReference>
<dbReference type="STRING" id="1121331.SAMN02745248_00326"/>
<dbReference type="EMBL" id="FRAD01000004">
    <property type="protein sequence ID" value="SHJ53619.1"/>
    <property type="molecule type" value="Genomic_DNA"/>
</dbReference>
<proteinExistence type="predicted"/>
<organism evidence="1 2">
    <name type="scientific">Hathewaya proteolytica DSM 3090</name>
    <dbReference type="NCBI Taxonomy" id="1121331"/>
    <lineage>
        <taxon>Bacteria</taxon>
        <taxon>Bacillati</taxon>
        <taxon>Bacillota</taxon>
        <taxon>Clostridia</taxon>
        <taxon>Eubacteriales</taxon>
        <taxon>Clostridiaceae</taxon>
        <taxon>Hathewaya</taxon>
    </lineage>
</organism>
<name>A0A1M6K3X0_9CLOT</name>
<dbReference type="RefSeq" id="WP_072901596.1">
    <property type="nucleotide sequence ID" value="NZ_FRAD01000004.1"/>
</dbReference>
<dbReference type="SUPFAM" id="SSF54285">
    <property type="entry name" value="MoaD/ThiS"/>
    <property type="match status" value="1"/>
</dbReference>
<evidence type="ECO:0000313" key="2">
    <source>
        <dbReference type="Proteomes" id="UP000183952"/>
    </source>
</evidence>
<dbReference type="Pfam" id="PF02597">
    <property type="entry name" value="ThiS"/>
    <property type="match status" value="1"/>
</dbReference>
<dbReference type="NCBIfam" id="TIGR01683">
    <property type="entry name" value="thiS"/>
    <property type="match status" value="1"/>
</dbReference>
<dbReference type="Proteomes" id="UP000183952">
    <property type="component" value="Unassembled WGS sequence"/>
</dbReference>